<dbReference type="InterPro" id="IPR018485">
    <property type="entry name" value="FGGY_C"/>
</dbReference>
<evidence type="ECO:0000313" key="7">
    <source>
        <dbReference type="Proteomes" id="UP001595840"/>
    </source>
</evidence>
<dbReference type="Pfam" id="PF02782">
    <property type="entry name" value="FGGY_C"/>
    <property type="match status" value="1"/>
</dbReference>
<dbReference type="Pfam" id="PF00370">
    <property type="entry name" value="FGGY_N"/>
    <property type="match status" value="1"/>
</dbReference>
<dbReference type="InterPro" id="IPR018484">
    <property type="entry name" value="FGGY_N"/>
</dbReference>
<evidence type="ECO:0000259" key="4">
    <source>
        <dbReference type="Pfam" id="PF00370"/>
    </source>
</evidence>
<feature type="domain" description="Carbohydrate kinase FGGY C-terminal" evidence="5">
    <location>
        <begin position="260"/>
        <end position="446"/>
    </location>
</feature>
<organism evidence="6 7">
    <name type="scientific">Simiduia curdlanivorans</name>
    <dbReference type="NCBI Taxonomy" id="1492769"/>
    <lineage>
        <taxon>Bacteria</taxon>
        <taxon>Pseudomonadati</taxon>
        <taxon>Pseudomonadota</taxon>
        <taxon>Gammaproteobacteria</taxon>
        <taxon>Cellvibrionales</taxon>
        <taxon>Cellvibrionaceae</taxon>
        <taxon>Simiduia</taxon>
    </lineage>
</organism>
<dbReference type="EMBL" id="JBHSCX010000013">
    <property type="protein sequence ID" value="MFC4362890.1"/>
    <property type="molecule type" value="Genomic_DNA"/>
</dbReference>
<evidence type="ECO:0000313" key="6">
    <source>
        <dbReference type="EMBL" id="MFC4362890.1"/>
    </source>
</evidence>
<dbReference type="PANTHER" id="PTHR10196">
    <property type="entry name" value="SUGAR KINASE"/>
    <property type="match status" value="1"/>
</dbReference>
<accession>A0ABV8V6K3</accession>
<dbReference type="Gene3D" id="3.30.420.40">
    <property type="match status" value="2"/>
</dbReference>
<comment type="similarity">
    <text evidence="1">Belongs to the FGGY kinase family.</text>
</comment>
<protein>
    <submittedName>
        <fullName evidence="6">Glycerol kinase GlpK</fullName>
        <ecNumber evidence="6">2.7.1.30</ecNumber>
    </submittedName>
</protein>
<dbReference type="PANTHER" id="PTHR10196:SF78">
    <property type="entry name" value="GLYCEROL KINASE"/>
    <property type="match status" value="1"/>
</dbReference>
<keyword evidence="3 6" id="KW-0418">Kinase</keyword>
<proteinExistence type="inferred from homology"/>
<dbReference type="SUPFAM" id="SSF53067">
    <property type="entry name" value="Actin-like ATPase domain"/>
    <property type="match status" value="2"/>
</dbReference>
<keyword evidence="7" id="KW-1185">Reference proteome</keyword>
<dbReference type="NCBIfam" id="TIGR01311">
    <property type="entry name" value="glycerol_kin"/>
    <property type="match status" value="1"/>
</dbReference>
<feature type="domain" description="Carbohydrate kinase FGGY N-terminal" evidence="4">
    <location>
        <begin position="6"/>
        <end position="251"/>
    </location>
</feature>
<dbReference type="RefSeq" id="WP_290264840.1">
    <property type="nucleotide sequence ID" value="NZ_JAUFQG010000006.1"/>
</dbReference>
<evidence type="ECO:0000259" key="5">
    <source>
        <dbReference type="Pfam" id="PF02782"/>
    </source>
</evidence>
<keyword evidence="2 6" id="KW-0808">Transferase</keyword>
<evidence type="ECO:0000256" key="1">
    <source>
        <dbReference type="ARBA" id="ARBA00009156"/>
    </source>
</evidence>
<dbReference type="EC" id="2.7.1.30" evidence="6"/>
<reference evidence="7" key="1">
    <citation type="journal article" date="2019" name="Int. J. Syst. Evol. Microbiol.">
        <title>The Global Catalogue of Microorganisms (GCM) 10K type strain sequencing project: providing services to taxonomists for standard genome sequencing and annotation.</title>
        <authorList>
            <consortium name="The Broad Institute Genomics Platform"/>
            <consortium name="The Broad Institute Genome Sequencing Center for Infectious Disease"/>
            <person name="Wu L."/>
            <person name="Ma J."/>
        </authorList>
    </citation>
    <scope>NUCLEOTIDE SEQUENCE [LARGE SCALE GENOMIC DNA]</scope>
    <source>
        <strain evidence="7">CECT 8570</strain>
    </source>
</reference>
<dbReference type="InterPro" id="IPR000577">
    <property type="entry name" value="Carb_kinase_FGGY"/>
</dbReference>
<dbReference type="NCBIfam" id="NF000756">
    <property type="entry name" value="PRK00047.1"/>
    <property type="match status" value="1"/>
</dbReference>
<dbReference type="InterPro" id="IPR043129">
    <property type="entry name" value="ATPase_NBD"/>
</dbReference>
<dbReference type="PIRSF" id="PIRSF000538">
    <property type="entry name" value="GlpK"/>
    <property type="match status" value="1"/>
</dbReference>
<dbReference type="GO" id="GO:0004370">
    <property type="term" value="F:glycerol kinase activity"/>
    <property type="evidence" value="ECO:0007669"/>
    <property type="project" value="UniProtKB-EC"/>
</dbReference>
<dbReference type="Proteomes" id="UP001595840">
    <property type="component" value="Unassembled WGS sequence"/>
</dbReference>
<gene>
    <name evidence="6" type="primary">glpK</name>
    <name evidence="6" type="ORF">ACFOX3_11305</name>
</gene>
<evidence type="ECO:0000256" key="2">
    <source>
        <dbReference type="ARBA" id="ARBA00022679"/>
    </source>
</evidence>
<dbReference type="InterPro" id="IPR005999">
    <property type="entry name" value="Glycerol_kin"/>
</dbReference>
<evidence type="ECO:0000256" key="3">
    <source>
        <dbReference type="ARBA" id="ARBA00022777"/>
    </source>
</evidence>
<dbReference type="CDD" id="cd07786">
    <property type="entry name" value="FGGY_EcGK_like"/>
    <property type="match status" value="1"/>
</dbReference>
<sequence length="500" mass="55047">MKPQFILAIDQGTTSSRAVIFDHRLSKIATAQQEFTQHFPRDGWVEHCPLDIWQSTLSTCKAALSQAQLTGKDIAAIGITNQRETTVLWHRNTGKPLHNAIVWQDRRTHDQCKALKAQGHEAKVQSKTGLVLDPYFSATKLQWLLDTIPNARALAEKGELAFGTIDSWLLWNLTAGQVHKTDATNASRTLLFNIHNQTWDKELLELFNIPSSLLPDVANSADNFGHTDAALFGAKIPLRAMIGDQQAALVGQQCFAVGDAKCTYGTGAFLMINTGAQAVQSQHRLLTTIAYRLNDNTTYAIEGSIFIAGAVIQWLRDGLAFFSQAQESQDLARALDTLSPISFVPAFTGLGAPYWNPDARGAMFGLTRDTGIKEITAAALQSVALQTFDLIQAIENDGITLHRLQVDGGMTQNTWLMQLIADIIDKDVHVPQQGELTVFGAAWLASLPDTRDPKSSDEASQVVKGYAMVYHPEMKPSPRDRLLKDWKKAIQATQVFSQAN</sequence>
<name>A0ABV8V6K3_9GAMM</name>
<comment type="caution">
    <text evidence="6">The sequence shown here is derived from an EMBL/GenBank/DDBJ whole genome shotgun (WGS) entry which is preliminary data.</text>
</comment>